<feature type="transmembrane region" description="Helical" evidence="1">
    <location>
        <begin position="80"/>
        <end position="104"/>
    </location>
</feature>
<dbReference type="InterPro" id="IPR046780">
    <property type="entry name" value="aBig_2"/>
</dbReference>
<feature type="transmembrane region" description="Helical" evidence="1">
    <location>
        <begin position="454"/>
        <end position="475"/>
    </location>
</feature>
<evidence type="ECO:0000259" key="2">
    <source>
        <dbReference type="Pfam" id="PF20578"/>
    </source>
</evidence>
<feature type="transmembrane region" description="Helical" evidence="1">
    <location>
        <begin position="6"/>
        <end position="23"/>
    </location>
</feature>
<proteinExistence type="predicted"/>
<feature type="transmembrane region" description="Helical" evidence="1">
    <location>
        <begin position="294"/>
        <end position="311"/>
    </location>
</feature>
<keyword evidence="1" id="KW-0812">Transmembrane</keyword>
<dbReference type="Pfam" id="PF20578">
    <property type="entry name" value="aBig_2"/>
    <property type="match status" value="1"/>
</dbReference>
<evidence type="ECO:0000313" key="4">
    <source>
        <dbReference type="Proteomes" id="UP000597877"/>
    </source>
</evidence>
<dbReference type="Proteomes" id="UP000597877">
    <property type="component" value="Unassembled WGS sequence"/>
</dbReference>
<feature type="domain" description="Atrophied bacterial Ig" evidence="2">
    <location>
        <begin position="172"/>
        <end position="247"/>
    </location>
</feature>
<sequence>MIKIYVIAIVLITIFYTSTFFYRKKLRKNLNRKDYPLKALFGMAMFMVDKFPIAYAGKGNSLNKAIRKISVKEDIKKEKYLYIVNKVSYCILCGILAVVLGLGIEISGSESNEPITSVKRDSIDDEVYNIYYEDDSGAIKPIELEVGKKELKDEEILKIIKGYQEELVQKALGKNDNAQNVTKPLNLVGSIGEENILVSWEISDSDIIDYDGKINSNVDKEGELVYLTAIMTYEKVTLEYVFSVNVYPHQGESDAKRQVQSYVDNQDVYDSQVNLPEKIDGKKVKYYSSKGQNSYVVVTIGLILSVALFFFKDRDIKDKIEDRNEQLLEDYPEIVNKLLLYHNAGLSVKSAIEKIVSGYKEDKKEYHEMLRYAYEELEISLIQMKSGVSEITAINNYGKNCGLHCYVKLSGIIEQNIRRGTNAMTVVLENELESSMIEKKNTMLKAGGKISTKLMGPMIVMLIVAMAIIMVPAFLSMNL</sequence>
<comment type="caution">
    <text evidence="3">The sequence shown here is derived from an EMBL/GenBank/DDBJ whole genome shotgun (WGS) entry which is preliminary data.</text>
</comment>
<accession>A0ABR7F2A7</accession>
<evidence type="ECO:0000313" key="3">
    <source>
        <dbReference type="EMBL" id="MBC5667753.1"/>
    </source>
</evidence>
<keyword evidence="4" id="KW-1185">Reference proteome</keyword>
<organism evidence="3 4">
    <name type="scientific">Eubacterium segne</name>
    <dbReference type="NCBI Taxonomy" id="2763045"/>
    <lineage>
        <taxon>Bacteria</taxon>
        <taxon>Bacillati</taxon>
        <taxon>Bacillota</taxon>
        <taxon>Clostridia</taxon>
        <taxon>Eubacteriales</taxon>
        <taxon>Eubacteriaceae</taxon>
        <taxon>Eubacterium</taxon>
    </lineage>
</organism>
<evidence type="ECO:0000256" key="1">
    <source>
        <dbReference type="SAM" id="Phobius"/>
    </source>
</evidence>
<keyword evidence="1" id="KW-0472">Membrane</keyword>
<dbReference type="EMBL" id="JACOOZ010000004">
    <property type="protein sequence ID" value="MBC5667753.1"/>
    <property type="molecule type" value="Genomic_DNA"/>
</dbReference>
<name>A0ABR7F2A7_9FIRM</name>
<reference evidence="3 4" key="1">
    <citation type="submission" date="2020-08" db="EMBL/GenBank/DDBJ databases">
        <title>Genome public.</title>
        <authorList>
            <person name="Liu C."/>
            <person name="Sun Q."/>
        </authorList>
    </citation>
    <scope>NUCLEOTIDE SEQUENCE [LARGE SCALE GENOMIC DNA]</scope>
    <source>
        <strain evidence="3 4">BX4</strain>
    </source>
</reference>
<gene>
    <name evidence="3" type="ORF">H8S00_07155</name>
</gene>
<protein>
    <recommendedName>
        <fullName evidence="2">Atrophied bacterial Ig domain-containing protein</fullName>
    </recommendedName>
</protein>
<dbReference type="RefSeq" id="WP_118589507.1">
    <property type="nucleotide sequence ID" value="NZ_JACOOZ010000004.1"/>
</dbReference>
<keyword evidence="1" id="KW-1133">Transmembrane helix</keyword>